<dbReference type="InterPro" id="IPR007712">
    <property type="entry name" value="RelE/ParE_toxin"/>
</dbReference>
<dbReference type="EMBL" id="FOFZ01000004">
    <property type="protein sequence ID" value="SEQ79159.1"/>
    <property type="molecule type" value="Genomic_DNA"/>
</dbReference>
<evidence type="ECO:0000313" key="2">
    <source>
        <dbReference type="EMBL" id="SEQ79159.1"/>
    </source>
</evidence>
<name>A0A1H9IXA6_FLAFI</name>
<reference evidence="3" key="1">
    <citation type="submission" date="2016-10" db="EMBL/GenBank/DDBJ databases">
        <authorList>
            <person name="Varghese N."/>
            <person name="Submissions S."/>
        </authorList>
    </citation>
    <scope>NUCLEOTIDE SEQUENCE [LARGE SCALE GENOMIC DNA]</scope>
    <source>
        <strain evidence="3">DSM 15719</strain>
    </source>
</reference>
<dbReference type="AlphaFoldDB" id="A0A1H9IXA6"/>
<keyword evidence="1" id="KW-1277">Toxin-antitoxin system</keyword>
<dbReference type="InterPro" id="IPR035093">
    <property type="entry name" value="RelE/ParE_toxin_dom_sf"/>
</dbReference>
<protein>
    <submittedName>
        <fullName evidence="2">ParE toxin of type II toxin-antitoxin system, parDE</fullName>
    </submittedName>
</protein>
<evidence type="ECO:0000313" key="3">
    <source>
        <dbReference type="Proteomes" id="UP000183658"/>
    </source>
</evidence>
<dbReference type="RefSeq" id="WP_074722899.1">
    <property type="nucleotide sequence ID" value="NZ_CBCRVS010000019.1"/>
</dbReference>
<dbReference type="OrthoDB" id="1362197at2"/>
<dbReference type="Gene3D" id="3.30.2310.20">
    <property type="entry name" value="RelE-like"/>
    <property type="match status" value="1"/>
</dbReference>
<dbReference type="Proteomes" id="UP000183658">
    <property type="component" value="Unassembled WGS sequence"/>
</dbReference>
<gene>
    <name evidence="2" type="ORF">SAMN05444355_104140</name>
</gene>
<proteinExistence type="predicted"/>
<organism evidence="2 3">
    <name type="scientific">Flavobacterium frigoris</name>
    <dbReference type="NCBI Taxonomy" id="229204"/>
    <lineage>
        <taxon>Bacteria</taxon>
        <taxon>Pseudomonadati</taxon>
        <taxon>Bacteroidota</taxon>
        <taxon>Flavobacteriia</taxon>
        <taxon>Flavobacteriales</taxon>
        <taxon>Flavobacteriaceae</taxon>
        <taxon>Flavobacterium</taxon>
    </lineage>
</organism>
<sequence length="93" mass="11115">MKIRLQDDFLFVLNNQVDYISRDKPAAARKFKKDLLLNLKKDLPSPFHYKKSIYFDDENIRDYVFKGYIITYFIETETNLVSIFGFIKHKASL</sequence>
<accession>A0A1H9IXA6</accession>
<dbReference type="Pfam" id="PF05016">
    <property type="entry name" value="ParE_toxin"/>
    <property type="match status" value="1"/>
</dbReference>
<keyword evidence="3" id="KW-1185">Reference proteome</keyword>
<evidence type="ECO:0000256" key="1">
    <source>
        <dbReference type="ARBA" id="ARBA00022649"/>
    </source>
</evidence>